<dbReference type="InterPro" id="IPR000210">
    <property type="entry name" value="BTB/POZ_dom"/>
</dbReference>
<dbReference type="GO" id="GO:0005634">
    <property type="term" value="C:nucleus"/>
    <property type="evidence" value="ECO:0007669"/>
    <property type="project" value="UniProtKB-SubCell"/>
</dbReference>
<keyword evidence="2" id="KW-0678">Repressor</keyword>
<dbReference type="FunFam" id="3.30.160.60:FF:000235">
    <property type="entry name" value="Zinc finger and BTB domain containing 38"/>
    <property type="match status" value="1"/>
</dbReference>
<evidence type="ECO:0000256" key="12">
    <source>
        <dbReference type="SAM" id="MobiDB-lite"/>
    </source>
</evidence>
<dbReference type="Proteomes" id="UP001066276">
    <property type="component" value="Chromosome 2_1"/>
</dbReference>
<keyword evidence="7" id="KW-0805">Transcription regulation</keyword>
<dbReference type="PROSITE" id="PS50157">
    <property type="entry name" value="ZINC_FINGER_C2H2_2"/>
    <property type="match status" value="3"/>
</dbReference>
<keyword evidence="6" id="KW-0862">Zinc</keyword>
<gene>
    <name evidence="15" type="ORF">NDU88_001669</name>
</gene>
<keyword evidence="9" id="KW-0804">Transcription</keyword>
<dbReference type="FunFam" id="3.30.160.60:FF:000749">
    <property type="entry name" value="Transcriptional regulator Kaiso"/>
    <property type="match status" value="1"/>
</dbReference>
<dbReference type="GO" id="GO:0000981">
    <property type="term" value="F:DNA-binding transcription factor activity, RNA polymerase II-specific"/>
    <property type="evidence" value="ECO:0007669"/>
    <property type="project" value="TreeGrafter"/>
</dbReference>
<feature type="domain" description="C2H2-type" evidence="14">
    <location>
        <begin position="504"/>
        <end position="531"/>
    </location>
</feature>
<evidence type="ECO:0000256" key="9">
    <source>
        <dbReference type="ARBA" id="ARBA00023163"/>
    </source>
</evidence>
<keyword evidence="10" id="KW-0539">Nucleus</keyword>
<dbReference type="SUPFAM" id="SSF57667">
    <property type="entry name" value="beta-beta-alpha zinc fingers"/>
    <property type="match status" value="1"/>
</dbReference>
<dbReference type="InterPro" id="IPR050457">
    <property type="entry name" value="ZnFinger_BTB_dom_contain"/>
</dbReference>
<sequence length="686" mass="75669">MERRKLISVTDTQYSDALLTSLNEQRIQGILCDVTVVVEDKKFRAHKNILSASSTYFHHLFSVPSQVVELNIVRAEIFEEILNYIYSSKIVRVRSDLLEELINSGKLLGVKFIADLGIPLSQVKTIGGCAKSNSVEASSSNLSKNVLDVDKSTVEDPAKDVLSKVNDIRTEPAIPKAVVISNEDVKGPDKPSDCEDKGKDTDDDDVIFCTELVPPKSPGLNSSGITPTSSSPDVVEVPTQQLTISNSASAQTPSKSSSNLPSKSATPAQSNLSGTISSLTQKPASVATFGPFQNHVIPGTLLLNPHQFNYFGTNYISQQHLAPTTNMVMKQLPINSTFSVKPIFNPNNSCANSPDLALTHFNHCATTEKVTGFNGPGIQRPQMSAFTEKNISKPGEIRIGNVNPGNSKECLSESGAVSQHILDGKKTITLDTPTDIGGLSTGCKVYANIGEDTYDIVIPIKEDPDEDDGAVELPRSIDGSPDSKRVKIKHEDHYELRVDGRVYYICIVCKRSYEGLTSLKRHYNCHSWEKKYPCHYCEKVFPMAEYRTKHEILHTGEKRYQCLTCGNLFVSYQVMSSHMKSAHSLDPSRDPKLYHLHPCKTLPIRPYTYTQNPNPSSSAPEIHDAGVVYNVENIKEETASEEKKSSSPPKAMKWEDVFQMQGEQHFTKSGTSDGSPEFEFVIPESY</sequence>
<comment type="subcellular location">
    <subcellularLocation>
        <location evidence="1">Nucleus</location>
    </subcellularLocation>
</comment>
<feature type="region of interest" description="Disordered" evidence="12">
    <location>
        <begin position="666"/>
        <end position="686"/>
    </location>
</feature>
<keyword evidence="16" id="KW-1185">Reference proteome</keyword>
<feature type="compositionally biased region" description="Low complexity" evidence="12">
    <location>
        <begin position="245"/>
        <end position="264"/>
    </location>
</feature>
<comment type="caution">
    <text evidence="15">The sequence shown here is derived from an EMBL/GenBank/DDBJ whole genome shotgun (WGS) entry which is preliminary data.</text>
</comment>
<dbReference type="PROSITE" id="PS00028">
    <property type="entry name" value="ZINC_FINGER_C2H2_1"/>
    <property type="match status" value="3"/>
</dbReference>
<dbReference type="Pfam" id="PF13912">
    <property type="entry name" value="zf-C2H2_6"/>
    <property type="match status" value="1"/>
</dbReference>
<dbReference type="SMART" id="SM00225">
    <property type="entry name" value="BTB"/>
    <property type="match status" value="1"/>
</dbReference>
<evidence type="ECO:0000313" key="15">
    <source>
        <dbReference type="EMBL" id="KAJ1197823.1"/>
    </source>
</evidence>
<dbReference type="Gene3D" id="3.30.710.10">
    <property type="entry name" value="Potassium Channel Kv1.1, Chain A"/>
    <property type="match status" value="1"/>
</dbReference>
<dbReference type="SMART" id="SM00355">
    <property type="entry name" value="ZnF_C2H2"/>
    <property type="match status" value="3"/>
</dbReference>
<dbReference type="GO" id="GO:0000978">
    <property type="term" value="F:RNA polymerase II cis-regulatory region sequence-specific DNA binding"/>
    <property type="evidence" value="ECO:0007669"/>
    <property type="project" value="TreeGrafter"/>
</dbReference>
<evidence type="ECO:0000256" key="10">
    <source>
        <dbReference type="ARBA" id="ARBA00023242"/>
    </source>
</evidence>
<dbReference type="Pfam" id="PF00651">
    <property type="entry name" value="BTB"/>
    <property type="match status" value="1"/>
</dbReference>
<dbReference type="SUPFAM" id="SSF54695">
    <property type="entry name" value="POZ domain"/>
    <property type="match status" value="1"/>
</dbReference>
<evidence type="ECO:0000256" key="5">
    <source>
        <dbReference type="ARBA" id="ARBA00022771"/>
    </source>
</evidence>
<proteinExistence type="predicted"/>
<dbReference type="PANTHER" id="PTHR46105">
    <property type="entry name" value="AGAP004733-PA"/>
    <property type="match status" value="1"/>
</dbReference>
<evidence type="ECO:0000256" key="2">
    <source>
        <dbReference type="ARBA" id="ARBA00022491"/>
    </source>
</evidence>
<feature type="compositionally biased region" description="Polar residues" evidence="12">
    <location>
        <begin position="265"/>
        <end position="275"/>
    </location>
</feature>
<dbReference type="PROSITE" id="PS50097">
    <property type="entry name" value="BTB"/>
    <property type="match status" value="1"/>
</dbReference>
<evidence type="ECO:0000259" key="14">
    <source>
        <dbReference type="PROSITE" id="PS50157"/>
    </source>
</evidence>
<feature type="domain" description="C2H2-type" evidence="14">
    <location>
        <begin position="532"/>
        <end position="559"/>
    </location>
</feature>
<keyword evidence="8" id="KW-0238">DNA-binding</keyword>
<feature type="region of interest" description="Disordered" evidence="12">
    <location>
        <begin position="179"/>
        <end position="275"/>
    </location>
</feature>
<evidence type="ECO:0000256" key="3">
    <source>
        <dbReference type="ARBA" id="ARBA00022723"/>
    </source>
</evidence>
<keyword evidence="3" id="KW-0479">Metal-binding</keyword>
<dbReference type="InterPro" id="IPR036236">
    <property type="entry name" value="Znf_C2H2_sf"/>
</dbReference>
<evidence type="ECO:0000259" key="13">
    <source>
        <dbReference type="PROSITE" id="PS50097"/>
    </source>
</evidence>
<accession>A0AAV7V8F5</accession>
<dbReference type="EMBL" id="JANPWB010000003">
    <property type="protein sequence ID" value="KAJ1197823.1"/>
    <property type="molecule type" value="Genomic_DNA"/>
</dbReference>
<evidence type="ECO:0000256" key="1">
    <source>
        <dbReference type="ARBA" id="ARBA00004123"/>
    </source>
</evidence>
<feature type="domain" description="C2H2-type" evidence="14">
    <location>
        <begin position="560"/>
        <end position="588"/>
    </location>
</feature>
<evidence type="ECO:0008006" key="17">
    <source>
        <dbReference type="Google" id="ProtNLM"/>
    </source>
</evidence>
<keyword evidence="4" id="KW-0677">Repeat</keyword>
<evidence type="ECO:0000256" key="11">
    <source>
        <dbReference type="PROSITE-ProRule" id="PRU00042"/>
    </source>
</evidence>
<evidence type="ECO:0000256" key="8">
    <source>
        <dbReference type="ARBA" id="ARBA00023125"/>
    </source>
</evidence>
<dbReference type="InterPro" id="IPR013087">
    <property type="entry name" value="Znf_C2H2_type"/>
</dbReference>
<protein>
    <recommendedName>
        <fullName evidence="17">Transcriptional regulator Kaiso</fullName>
    </recommendedName>
</protein>
<dbReference type="AlphaFoldDB" id="A0AAV7V8F5"/>
<evidence type="ECO:0000256" key="6">
    <source>
        <dbReference type="ARBA" id="ARBA00022833"/>
    </source>
</evidence>
<feature type="compositionally biased region" description="Polar residues" evidence="12">
    <location>
        <begin position="219"/>
        <end position="244"/>
    </location>
</feature>
<evidence type="ECO:0000256" key="7">
    <source>
        <dbReference type="ARBA" id="ARBA00023015"/>
    </source>
</evidence>
<dbReference type="PANTHER" id="PTHR46105:SF27">
    <property type="entry name" value="TRANSCRIPTIONAL REGULATOR KAISO"/>
    <property type="match status" value="1"/>
</dbReference>
<evidence type="ECO:0000313" key="16">
    <source>
        <dbReference type="Proteomes" id="UP001066276"/>
    </source>
</evidence>
<evidence type="ECO:0000256" key="4">
    <source>
        <dbReference type="ARBA" id="ARBA00022737"/>
    </source>
</evidence>
<dbReference type="CDD" id="cd18219">
    <property type="entry name" value="BTB_POZ_ZBTB33_KAISO"/>
    <property type="match status" value="1"/>
</dbReference>
<dbReference type="GO" id="GO:0008270">
    <property type="term" value="F:zinc ion binding"/>
    <property type="evidence" value="ECO:0007669"/>
    <property type="project" value="UniProtKB-KW"/>
</dbReference>
<organism evidence="15 16">
    <name type="scientific">Pleurodeles waltl</name>
    <name type="common">Iberian ribbed newt</name>
    <dbReference type="NCBI Taxonomy" id="8319"/>
    <lineage>
        <taxon>Eukaryota</taxon>
        <taxon>Metazoa</taxon>
        <taxon>Chordata</taxon>
        <taxon>Craniata</taxon>
        <taxon>Vertebrata</taxon>
        <taxon>Euteleostomi</taxon>
        <taxon>Amphibia</taxon>
        <taxon>Batrachia</taxon>
        <taxon>Caudata</taxon>
        <taxon>Salamandroidea</taxon>
        <taxon>Salamandridae</taxon>
        <taxon>Pleurodelinae</taxon>
        <taxon>Pleurodeles</taxon>
    </lineage>
</organism>
<reference evidence="15" key="1">
    <citation type="journal article" date="2022" name="bioRxiv">
        <title>Sequencing and chromosome-scale assembly of the giantPleurodeles waltlgenome.</title>
        <authorList>
            <person name="Brown T."/>
            <person name="Elewa A."/>
            <person name="Iarovenko S."/>
            <person name="Subramanian E."/>
            <person name="Araus A.J."/>
            <person name="Petzold A."/>
            <person name="Susuki M."/>
            <person name="Suzuki K.-i.T."/>
            <person name="Hayashi T."/>
            <person name="Toyoda A."/>
            <person name="Oliveira C."/>
            <person name="Osipova E."/>
            <person name="Leigh N.D."/>
            <person name="Simon A."/>
            <person name="Yun M.H."/>
        </authorList>
    </citation>
    <scope>NUCLEOTIDE SEQUENCE</scope>
    <source>
        <strain evidence="15">20211129_DDA</strain>
        <tissue evidence="15">Liver</tissue>
    </source>
</reference>
<keyword evidence="5 11" id="KW-0863">Zinc-finger</keyword>
<feature type="compositionally biased region" description="Basic and acidic residues" evidence="12">
    <location>
        <begin position="183"/>
        <end position="200"/>
    </location>
</feature>
<dbReference type="InterPro" id="IPR011333">
    <property type="entry name" value="SKP1/BTB/POZ_sf"/>
</dbReference>
<dbReference type="Gene3D" id="3.30.160.60">
    <property type="entry name" value="Classic Zinc Finger"/>
    <property type="match status" value="3"/>
</dbReference>
<name>A0AAV7V8F5_PLEWA</name>
<feature type="domain" description="BTB" evidence="13">
    <location>
        <begin position="32"/>
        <end position="94"/>
    </location>
</feature>